<reference evidence="1 2" key="1">
    <citation type="submission" date="2006-02" db="EMBL/GenBank/DDBJ databases">
        <authorList>
            <person name="Pinhassi J."/>
            <person name="Pedros-Alio C."/>
            <person name="Ferriera S."/>
            <person name="Johnson J."/>
            <person name="Kravitz S."/>
            <person name="Halpern A."/>
            <person name="Remington K."/>
            <person name="Beeson K."/>
            <person name="Tran B."/>
            <person name="Rogers Y.-H."/>
            <person name="Friedman R."/>
            <person name="Venter J.C."/>
        </authorList>
    </citation>
    <scope>NUCLEOTIDE SEQUENCE [LARGE SCALE GENOMIC DNA]</scope>
    <source>
        <strain evidence="1 2">MED297</strain>
    </source>
</reference>
<dbReference type="HOGENOM" id="CLU_115861_1_0_6"/>
<evidence type="ECO:0000313" key="2">
    <source>
        <dbReference type="Proteomes" id="UP000005953"/>
    </source>
</evidence>
<accession>A4BJU4</accession>
<dbReference type="EMBL" id="AAOE01000037">
    <property type="protein sequence ID" value="EAR07611.1"/>
    <property type="molecule type" value="Genomic_DNA"/>
</dbReference>
<organism evidence="1 2">
    <name type="scientific">Reinekea blandensis MED297</name>
    <dbReference type="NCBI Taxonomy" id="314283"/>
    <lineage>
        <taxon>Bacteria</taxon>
        <taxon>Pseudomonadati</taxon>
        <taxon>Pseudomonadota</taxon>
        <taxon>Gammaproteobacteria</taxon>
        <taxon>Oceanospirillales</taxon>
        <taxon>Saccharospirillaceae</taxon>
        <taxon>Reinekea</taxon>
    </lineage>
</organism>
<evidence type="ECO:0008006" key="3">
    <source>
        <dbReference type="Google" id="ProtNLM"/>
    </source>
</evidence>
<dbReference type="Pfam" id="PF10722">
    <property type="entry name" value="YbjN"/>
    <property type="match status" value="1"/>
</dbReference>
<protein>
    <recommendedName>
        <fullName evidence="3">Sensory transduction regulator</fullName>
    </recommendedName>
</protein>
<dbReference type="OrthoDB" id="6398515at2"/>
<comment type="caution">
    <text evidence="1">The sequence shown here is derived from an EMBL/GenBank/DDBJ whole genome shotgun (WGS) entry which is preliminary data.</text>
</comment>
<dbReference type="AlphaFoldDB" id="A4BJU4"/>
<name>A4BJU4_9GAMM</name>
<proteinExistence type="predicted"/>
<keyword evidence="2" id="KW-1185">Reference proteome</keyword>
<gene>
    <name evidence="1" type="ORF">MED297_00300</name>
</gene>
<dbReference type="Proteomes" id="UP000005953">
    <property type="component" value="Unassembled WGS sequence"/>
</dbReference>
<dbReference type="InterPro" id="IPR019660">
    <property type="entry name" value="Put_sensory_transdc_reg_YbjN"/>
</dbReference>
<dbReference type="RefSeq" id="WP_008046315.1">
    <property type="nucleotide sequence ID" value="NZ_CH724153.1"/>
</dbReference>
<sequence>MVNRKTVQTWIEANNWEAFVCQDCEGIHLPAWEGRDSVLESRCFVETSRLYWLTEIAIRPSAVLPLQGAVHFMNYDYGLLKVMIAMADDDVPRLLLTHALPVAHLNEQHFVSWMNQLNEEMEAVYKHLAEMDVLLPEDNDDFSSNFDDQLH</sequence>
<dbReference type="STRING" id="314283.MED297_00300"/>
<evidence type="ECO:0000313" key="1">
    <source>
        <dbReference type="EMBL" id="EAR07611.1"/>
    </source>
</evidence>